<gene>
    <name evidence="1" type="ORF">PYW08_005609</name>
</gene>
<organism evidence="1 2">
    <name type="scientific">Mythimna loreyi</name>
    <dbReference type="NCBI Taxonomy" id="667449"/>
    <lineage>
        <taxon>Eukaryota</taxon>
        <taxon>Metazoa</taxon>
        <taxon>Ecdysozoa</taxon>
        <taxon>Arthropoda</taxon>
        <taxon>Hexapoda</taxon>
        <taxon>Insecta</taxon>
        <taxon>Pterygota</taxon>
        <taxon>Neoptera</taxon>
        <taxon>Endopterygota</taxon>
        <taxon>Lepidoptera</taxon>
        <taxon>Glossata</taxon>
        <taxon>Ditrysia</taxon>
        <taxon>Noctuoidea</taxon>
        <taxon>Noctuidae</taxon>
        <taxon>Noctuinae</taxon>
        <taxon>Hadenini</taxon>
        <taxon>Mythimna</taxon>
    </lineage>
</organism>
<evidence type="ECO:0000313" key="2">
    <source>
        <dbReference type="Proteomes" id="UP001231649"/>
    </source>
</evidence>
<dbReference type="EMBL" id="CM056794">
    <property type="protein sequence ID" value="KAJ8717210.1"/>
    <property type="molecule type" value="Genomic_DNA"/>
</dbReference>
<keyword evidence="2" id="KW-1185">Reference proteome</keyword>
<reference evidence="1" key="1">
    <citation type="submission" date="2023-03" db="EMBL/GenBank/DDBJ databases">
        <title>Chromosome-level genomes of two armyworms, Mythimna separata and Mythimna loreyi, provide insights into the biosynthesis and reception of sex pheromones.</title>
        <authorList>
            <person name="Zhao H."/>
        </authorList>
    </citation>
    <scope>NUCLEOTIDE SEQUENCE</scope>
    <source>
        <strain evidence="1">BeijingLab</strain>
    </source>
</reference>
<protein>
    <submittedName>
        <fullName evidence="1">Uncharacterized protein</fullName>
    </submittedName>
</protein>
<name>A0ACC2QH56_9NEOP</name>
<comment type="caution">
    <text evidence="1">The sequence shown here is derived from an EMBL/GenBank/DDBJ whole genome shotgun (WGS) entry which is preliminary data.</text>
</comment>
<evidence type="ECO:0000313" key="1">
    <source>
        <dbReference type="EMBL" id="KAJ8717210.1"/>
    </source>
</evidence>
<dbReference type="Proteomes" id="UP001231649">
    <property type="component" value="Chromosome 18"/>
</dbReference>
<accession>A0ACC2QH56</accession>
<sequence length="379" mass="43937">MASLLLRRTLCLKQLRTLHRIAVNTYTSSVPVTFNTYQNKQKFNDVLPEIMDTLMTSPKFAKQLPEVRNWVKKLLNYTMDGGKRGRGLAVPFAYQKLEDPENITEEKLHSARFLGWGLEMLQGSLLAADDIIDGSSTRRGKQCWYLQPDVGNYAINDCLLMNHSLIELIEIKFGNEPLYTDFVKVINEAILYTTIGEHLDHSLEYSKEKNNLDGFTMDGFNAIAEHKTGYSFRSSLFVALLLVKNGKERDTTELSNICLEFGKILQIQNDYKDIYWEETSSGKAGTDIQEGKLTWVAVTALERCNEAQRSIFKEYYGSKDPEHVKRIKQLYDELQIEEVYEKFKMSFYENLENRIRVLPRQGETEFFLEIMEACRKQIY</sequence>
<proteinExistence type="predicted"/>